<sequence>MPALQKNAKKRPALSQGGPKAKKPHTSKQTIAPSSDENVKKRRHPVTLPVKDPSDDGSEQDDGGDDVQGGEEIEVDASEENEMTADSALPKDPNAARDSHKAQRVLQEQRRAAKPHSQLLASAKRIWSLARQKNIPSTERQKHVRDLMDIVKGKVKDIVFKHDASRIIQTIVKYGGQKERDQIARELKGHYKDLAQSKYSKFLVTKLIRLCPTHRASILQEFQSNVMRLLLHREASSVLADTFELYANAYERTILLQDFYGKETALFSTRRGTDEEKEIAKKGLRGVLEGLEAERRKRVLASLKENLTTIFNNPDKGAITHAIVHRALWEYLTAVNDTEDQTEREKLGREIFESCADVLAEMVHTKDGSRVVRELIARGTAKDRKHIIKVIKPHVERMCTDDEAQLVLFTALDVIDDTKLTAKSLISDITSHASSLATSPQGRRSLFHLIVPRTRRHFTPAQISVIAETDDTRAKTSKKDNAVREDEIRKAASEGLLQFVAEKGAEIARDTGGSLVVLEILLYAEGDKSFAMKALADALASRYPSEDPARPHPIDLPHTSRMYKSLLQGGHFSHSTKAVVRTSAFLPSEFASIFLSAVGRDTTLSIAHGDGAFVVAELLERIREEGSDEERRMIRGWFDDAFVARVKNSEVKGKNLLVEKIQALQ</sequence>
<organism evidence="6 7">
    <name type="scientific">Paxillus rubicundulus Ve08.2h10</name>
    <dbReference type="NCBI Taxonomy" id="930991"/>
    <lineage>
        <taxon>Eukaryota</taxon>
        <taxon>Fungi</taxon>
        <taxon>Dikarya</taxon>
        <taxon>Basidiomycota</taxon>
        <taxon>Agaricomycotina</taxon>
        <taxon>Agaricomycetes</taxon>
        <taxon>Agaricomycetidae</taxon>
        <taxon>Boletales</taxon>
        <taxon>Paxilineae</taxon>
        <taxon>Paxillaceae</taxon>
        <taxon>Paxillus</taxon>
    </lineage>
</organism>
<dbReference type="GO" id="GO:0003729">
    <property type="term" value="F:mRNA binding"/>
    <property type="evidence" value="ECO:0007669"/>
    <property type="project" value="TreeGrafter"/>
</dbReference>
<dbReference type="GO" id="GO:0006417">
    <property type="term" value="P:regulation of translation"/>
    <property type="evidence" value="ECO:0007669"/>
    <property type="project" value="TreeGrafter"/>
</dbReference>
<proteinExistence type="predicted"/>
<reference evidence="6 7" key="1">
    <citation type="submission" date="2014-04" db="EMBL/GenBank/DDBJ databases">
        <authorList>
            <consortium name="DOE Joint Genome Institute"/>
            <person name="Kuo A."/>
            <person name="Kohler A."/>
            <person name="Jargeat P."/>
            <person name="Nagy L.G."/>
            <person name="Floudas D."/>
            <person name="Copeland A."/>
            <person name="Barry K.W."/>
            <person name="Cichocki N."/>
            <person name="Veneault-Fourrey C."/>
            <person name="LaButti K."/>
            <person name="Lindquist E.A."/>
            <person name="Lipzen A."/>
            <person name="Lundell T."/>
            <person name="Morin E."/>
            <person name="Murat C."/>
            <person name="Sun H."/>
            <person name="Tunlid A."/>
            <person name="Henrissat B."/>
            <person name="Grigoriev I.V."/>
            <person name="Hibbett D.S."/>
            <person name="Martin F."/>
            <person name="Nordberg H.P."/>
            <person name="Cantor M.N."/>
            <person name="Hua S.X."/>
        </authorList>
    </citation>
    <scope>NUCLEOTIDE SEQUENCE [LARGE SCALE GENOMIC DNA]</scope>
    <source>
        <strain evidence="6 7">Ve08.2h10</strain>
    </source>
</reference>
<dbReference type="SUPFAM" id="SSF48371">
    <property type="entry name" value="ARM repeat"/>
    <property type="match status" value="1"/>
</dbReference>
<feature type="repeat" description="Pumilio" evidence="3">
    <location>
        <begin position="350"/>
        <end position="389"/>
    </location>
</feature>
<dbReference type="InterPro" id="IPR012959">
    <property type="entry name" value="CPL_dom"/>
</dbReference>
<feature type="region of interest" description="Disordered" evidence="4">
    <location>
        <begin position="1"/>
        <end position="118"/>
    </location>
</feature>
<reference evidence="7" key="2">
    <citation type="submission" date="2015-01" db="EMBL/GenBank/DDBJ databases">
        <title>Evolutionary Origins and Diversification of the Mycorrhizal Mutualists.</title>
        <authorList>
            <consortium name="DOE Joint Genome Institute"/>
            <consortium name="Mycorrhizal Genomics Consortium"/>
            <person name="Kohler A."/>
            <person name="Kuo A."/>
            <person name="Nagy L.G."/>
            <person name="Floudas D."/>
            <person name="Copeland A."/>
            <person name="Barry K.W."/>
            <person name="Cichocki N."/>
            <person name="Veneault-Fourrey C."/>
            <person name="LaButti K."/>
            <person name="Lindquist E.A."/>
            <person name="Lipzen A."/>
            <person name="Lundell T."/>
            <person name="Morin E."/>
            <person name="Murat C."/>
            <person name="Riley R."/>
            <person name="Ohm R."/>
            <person name="Sun H."/>
            <person name="Tunlid A."/>
            <person name="Henrissat B."/>
            <person name="Grigoriev I.V."/>
            <person name="Hibbett D.S."/>
            <person name="Martin F."/>
        </authorList>
    </citation>
    <scope>NUCLEOTIDE SEQUENCE [LARGE SCALE GENOMIC DNA]</scope>
    <source>
        <strain evidence="7">Ve08.2h10</strain>
    </source>
</reference>
<feature type="compositionally biased region" description="Acidic residues" evidence="4">
    <location>
        <begin position="55"/>
        <end position="83"/>
    </location>
</feature>
<feature type="domain" description="PUM-HD" evidence="5">
    <location>
        <begin position="124"/>
        <end position="453"/>
    </location>
</feature>
<dbReference type="Gene3D" id="1.25.10.10">
    <property type="entry name" value="Leucine-rich Repeat Variant"/>
    <property type="match status" value="1"/>
</dbReference>
<feature type="compositionally biased region" description="Polar residues" evidence="4">
    <location>
        <begin position="27"/>
        <end position="36"/>
    </location>
</feature>
<dbReference type="OrthoDB" id="497380at2759"/>
<evidence type="ECO:0000256" key="4">
    <source>
        <dbReference type="SAM" id="MobiDB-lite"/>
    </source>
</evidence>
<keyword evidence="1" id="KW-0677">Repeat</keyword>
<evidence type="ECO:0000313" key="7">
    <source>
        <dbReference type="Proteomes" id="UP000054538"/>
    </source>
</evidence>
<name>A0A0D0EBM9_9AGAM</name>
<dbReference type="PANTHER" id="PTHR13389">
    <property type="entry name" value="PUMILIO HOMOLOG 3"/>
    <property type="match status" value="1"/>
</dbReference>
<dbReference type="PROSITE" id="PS50303">
    <property type="entry name" value="PUM_HD"/>
    <property type="match status" value="1"/>
</dbReference>
<dbReference type="InterPro" id="IPR016024">
    <property type="entry name" value="ARM-type_fold"/>
</dbReference>
<evidence type="ECO:0000256" key="3">
    <source>
        <dbReference type="PROSITE-ProRule" id="PRU00317"/>
    </source>
</evidence>
<dbReference type="EMBL" id="KN824915">
    <property type="protein sequence ID" value="KIK97900.1"/>
    <property type="molecule type" value="Genomic_DNA"/>
</dbReference>
<dbReference type="Proteomes" id="UP000054538">
    <property type="component" value="Unassembled WGS sequence"/>
</dbReference>
<evidence type="ECO:0000259" key="5">
    <source>
        <dbReference type="PROSITE" id="PS50303"/>
    </source>
</evidence>
<dbReference type="InterPro" id="IPR011989">
    <property type="entry name" value="ARM-like"/>
</dbReference>
<protein>
    <recommendedName>
        <fullName evidence="5">PUM-HD domain-containing protein</fullName>
    </recommendedName>
</protein>
<dbReference type="FunCoup" id="A0A0D0EBM9">
    <property type="interactions" value="519"/>
</dbReference>
<dbReference type="InterPro" id="IPR040059">
    <property type="entry name" value="PUM3"/>
</dbReference>
<keyword evidence="2" id="KW-0694">RNA-binding</keyword>
<dbReference type="HOGENOM" id="CLU_013994_2_0_1"/>
<dbReference type="STRING" id="930991.A0A0D0EBM9"/>
<evidence type="ECO:0000313" key="6">
    <source>
        <dbReference type="EMBL" id="KIK97900.1"/>
    </source>
</evidence>
<accession>A0A0D0EBM9</accession>
<feature type="compositionally biased region" description="Basic and acidic residues" evidence="4">
    <location>
        <begin position="94"/>
        <end position="111"/>
    </location>
</feature>
<dbReference type="AlphaFoldDB" id="A0A0D0EBM9"/>
<keyword evidence="7" id="KW-1185">Reference proteome</keyword>
<gene>
    <name evidence="6" type="ORF">PAXRUDRAFT_747173</name>
</gene>
<dbReference type="PANTHER" id="PTHR13389:SF0">
    <property type="entry name" value="PUMILIO HOMOLOG 3"/>
    <property type="match status" value="1"/>
</dbReference>
<dbReference type="SMART" id="SM00025">
    <property type="entry name" value="Pumilio"/>
    <property type="match status" value="4"/>
</dbReference>
<dbReference type="InterPro" id="IPR001313">
    <property type="entry name" value="Pumilio_RNA-bd_rpt"/>
</dbReference>
<dbReference type="Pfam" id="PF08144">
    <property type="entry name" value="CPL"/>
    <property type="match status" value="1"/>
</dbReference>
<evidence type="ECO:0000256" key="1">
    <source>
        <dbReference type="ARBA" id="ARBA00022737"/>
    </source>
</evidence>
<dbReference type="InterPro" id="IPR033133">
    <property type="entry name" value="PUM-HD"/>
</dbReference>
<evidence type="ECO:0000256" key="2">
    <source>
        <dbReference type="ARBA" id="ARBA00022884"/>
    </source>
</evidence>
<dbReference type="GO" id="GO:0005730">
    <property type="term" value="C:nucleolus"/>
    <property type="evidence" value="ECO:0007669"/>
    <property type="project" value="TreeGrafter"/>
</dbReference>
<dbReference type="InParanoid" id="A0A0D0EBM9"/>
<dbReference type="PROSITE" id="PS50302">
    <property type="entry name" value="PUM"/>
    <property type="match status" value="1"/>
</dbReference>